<keyword evidence="2" id="KW-0472">Membrane</keyword>
<dbReference type="CDD" id="cd12823">
    <property type="entry name" value="Mrs2_Mfm1p-like"/>
    <property type="match status" value="1"/>
</dbReference>
<dbReference type="InterPro" id="IPR039204">
    <property type="entry name" value="MRS2-like"/>
</dbReference>
<keyword evidence="2" id="KW-0812">Transmembrane</keyword>
<feature type="transmembrane region" description="Helical" evidence="2">
    <location>
        <begin position="401"/>
        <end position="422"/>
    </location>
</feature>
<dbReference type="AlphaFoldDB" id="A0AAP0EQB9"/>
<sequence length="430" mass="47790">MVDRDRSHANRGGVVGAAATMAQQQQQQQQRRKGSATRTWLVISESGKSHVEEVGKHSVMRRTGLPARDLRILDPVLFYPSTVLGRERAIVVNLEHIKAIITASEVLVLNSMDPSVIPFVRELECRVSTANPLVEGECDVDREEIGDDSMRNAEEEESMVGMKNGSSGEMEVVAKGDGPKVLPFEFKALEVCLESACRRLENETSTLEQEAYPALDELTSKISTLNLQRVRHIKSRLVALYGRVQKVRDELENLLDDDMDMAEMYLTDKLAHQLEENDSRNDVVNDDSESDDESDADLKSNKSSSGNVTGFKPNIEELEMLLEAYFAQIEGTMNKLSTMREYVDDTEDYINIMLDDKQNQLLQMGVLLSTANLFINAGIVVVGLFGMNIHIELFDSSPTQFWGTTGGTIVGCLITYLIAIFFGKKGGLLG</sequence>
<keyword evidence="2" id="KW-0406">Ion transport</keyword>
<dbReference type="GO" id="GO:0015095">
    <property type="term" value="F:magnesium ion transmembrane transporter activity"/>
    <property type="evidence" value="ECO:0007669"/>
    <property type="project" value="TreeGrafter"/>
</dbReference>
<feature type="region of interest" description="Disordered" evidence="3">
    <location>
        <begin position="276"/>
        <end position="310"/>
    </location>
</feature>
<comment type="subcellular location">
    <subcellularLocation>
        <location evidence="2">Membrane</location>
        <topology evidence="2">Multi-pass membrane protein</topology>
    </subcellularLocation>
</comment>
<reference evidence="4 5" key="1">
    <citation type="submission" date="2024-01" db="EMBL/GenBank/DDBJ databases">
        <title>Genome assemblies of Stephania.</title>
        <authorList>
            <person name="Yang L."/>
        </authorList>
    </citation>
    <scope>NUCLEOTIDE SEQUENCE [LARGE SCALE GENOMIC DNA]</scope>
    <source>
        <strain evidence="4">QJT</strain>
        <tissue evidence="4">Leaf</tissue>
    </source>
</reference>
<dbReference type="EMBL" id="JBBNAE010000009">
    <property type="protein sequence ID" value="KAK9096052.1"/>
    <property type="molecule type" value="Genomic_DNA"/>
</dbReference>
<dbReference type="Gene3D" id="1.20.58.340">
    <property type="entry name" value="Magnesium transport protein CorA, transmembrane region"/>
    <property type="match status" value="1"/>
</dbReference>
<dbReference type="FunFam" id="2.40.128.330:FF:000001">
    <property type="entry name" value="Magnesium transporter MRS2-1"/>
    <property type="match status" value="1"/>
</dbReference>
<dbReference type="Pfam" id="PF22099">
    <property type="entry name" value="MRS2-like"/>
    <property type="match status" value="2"/>
</dbReference>
<comment type="caution">
    <text evidence="4">The sequence shown here is derived from an EMBL/GenBank/DDBJ whole genome shotgun (WGS) entry which is preliminary data.</text>
</comment>
<accession>A0AAP0EQB9</accession>
<protein>
    <recommendedName>
        <fullName evidence="2">Magnesium transporter</fullName>
    </recommendedName>
</protein>
<dbReference type="GO" id="GO:0016020">
    <property type="term" value="C:membrane"/>
    <property type="evidence" value="ECO:0007669"/>
    <property type="project" value="UniProtKB-SubCell"/>
</dbReference>
<evidence type="ECO:0000256" key="3">
    <source>
        <dbReference type="SAM" id="MobiDB-lite"/>
    </source>
</evidence>
<dbReference type="PANTHER" id="PTHR13890">
    <property type="entry name" value="RNA SPLICING PROTEIN MRS2, MITOCHONDRIAL"/>
    <property type="match status" value="1"/>
</dbReference>
<comment type="similarity">
    <text evidence="1 2">Belongs to the CorA metal ion transporter (MIT) (TC 1.A.35.5) family.</text>
</comment>
<dbReference type="Proteomes" id="UP001417504">
    <property type="component" value="Unassembled WGS sequence"/>
</dbReference>
<evidence type="ECO:0000256" key="1">
    <source>
        <dbReference type="ARBA" id="ARBA00007535"/>
    </source>
</evidence>
<keyword evidence="2" id="KW-1133">Transmembrane helix</keyword>
<dbReference type="FunFam" id="1.20.58.340:FF:000023">
    <property type="entry name" value="Magnesium transporter MRS2-E"/>
    <property type="match status" value="1"/>
</dbReference>
<keyword evidence="5" id="KW-1185">Reference proteome</keyword>
<keyword evidence="2" id="KW-0460">Magnesium</keyword>
<evidence type="ECO:0000313" key="5">
    <source>
        <dbReference type="Proteomes" id="UP001417504"/>
    </source>
</evidence>
<evidence type="ECO:0000256" key="2">
    <source>
        <dbReference type="RuleBase" id="RU366041"/>
    </source>
</evidence>
<name>A0AAP0EQB9_9MAGN</name>
<organism evidence="4 5">
    <name type="scientific">Stephania japonica</name>
    <dbReference type="NCBI Taxonomy" id="461633"/>
    <lineage>
        <taxon>Eukaryota</taxon>
        <taxon>Viridiplantae</taxon>
        <taxon>Streptophyta</taxon>
        <taxon>Embryophyta</taxon>
        <taxon>Tracheophyta</taxon>
        <taxon>Spermatophyta</taxon>
        <taxon>Magnoliopsida</taxon>
        <taxon>Ranunculales</taxon>
        <taxon>Menispermaceae</taxon>
        <taxon>Menispermoideae</taxon>
        <taxon>Cissampelideae</taxon>
        <taxon>Stephania</taxon>
    </lineage>
</organism>
<gene>
    <name evidence="4" type="ORF">Sjap_021549</name>
</gene>
<proteinExistence type="inferred from homology"/>
<keyword evidence="2" id="KW-0813">Transport</keyword>
<feature type="transmembrane region" description="Helical" evidence="2">
    <location>
        <begin position="366"/>
        <end position="389"/>
    </location>
</feature>
<evidence type="ECO:0000313" key="4">
    <source>
        <dbReference type="EMBL" id="KAK9096052.1"/>
    </source>
</evidence>
<comment type="function">
    <text evidence="2">Magnesium transporter that may mediate the influx of magnesium.</text>
</comment>
<dbReference type="Gene3D" id="2.40.128.330">
    <property type="match status" value="1"/>
</dbReference>
<feature type="compositionally biased region" description="Acidic residues" evidence="3">
    <location>
        <begin position="284"/>
        <end position="295"/>
    </location>
</feature>
<dbReference type="PANTHER" id="PTHR13890:SF29">
    <property type="entry name" value="MAGNESIUM TRANSPORTER MRS2-F"/>
    <property type="match status" value="1"/>
</dbReference>
<feature type="region of interest" description="Disordered" evidence="3">
    <location>
        <begin position="1"/>
        <end position="37"/>
    </location>
</feature>